<evidence type="ECO:0000256" key="1">
    <source>
        <dbReference type="SAM" id="MobiDB-lite"/>
    </source>
</evidence>
<dbReference type="AlphaFoldDB" id="A0A2G2YJS0"/>
<reference evidence="2 3" key="2">
    <citation type="journal article" date="2017" name="Genome Biol.">
        <title>New reference genome sequences of hot pepper reveal the massive evolution of plant disease-resistance genes by retroduplication.</title>
        <authorList>
            <person name="Kim S."/>
            <person name="Park J."/>
            <person name="Yeom S.I."/>
            <person name="Kim Y.M."/>
            <person name="Seo E."/>
            <person name="Kim K.T."/>
            <person name="Kim M.S."/>
            <person name="Lee J.M."/>
            <person name="Cheong K."/>
            <person name="Shin H.S."/>
            <person name="Kim S.B."/>
            <person name="Han K."/>
            <person name="Lee J."/>
            <person name="Park M."/>
            <person name="Lee H.A."/>
            <person name="Lee H.Y."/>
            <person name="Lee Y."/>
            <person name="Oh S."/>
            <person name="Lee J.H."/>
            <person name="Choi E."/>
            <person name="Choi E."/>
            <person name="Lee S.E."/>
            <person name="Jeon J."/>
            <person name="Kim H."/>
            <person name="Choi G."/>
            <person name="Song H."/>
            <person name="Lee J."/>
            <person name="Lee S.C."/>
            <person name="Kwon J.K."/>
            <person name="Lee H.Y."/>
            <person name="Koo N."/>
            <person name="Hong Y."/>
            <person name="Kim R.W."/>
            <person name="Kang W.H."/>
            <person name="Huh J.H."/>
            <person name="Kang B.C."/>
            <person name="Yang T.J."/>
            <person name="Lee Y.H."/>
            <person name="Bennetzen J.L."/>
            <person name="Choi D."/>
        </authorList>
    </citation>
    <scope>NUCLEOTIDE SEQUENCE [LARGE SCALE GENOMIC DNA]</scope>
    <source>
        <strain evidence="3">cv. CM334</strain>
    </source>
</reference>
<dbReference type="EMBL" id="AYRZ02000010">
    <property type="protein sequence ID" value="PHT69980.1"/>
    <property type="molecule type" value="Genomic_DNA"/>
</dbReference>
<name>A0A2G2YJS0_CAPAN</name>
<reference evidence="2 3" key="1">
    <citation type="journal article" date="2014" name="Nat. Genet.">
        <title>Genome sequence of the hot pepper provides insights into the evolution of pungency in Capsicum species.</title>
        <authorList>
            <person name="Kim S."/>
            <person name="Park M."/>
            <person name="Yeom S.I."/>
            <person name="Kim Y.M."/>
            <person name="Lee J.M."/>
            <person name="Lee H.A."/>
            <person name="Seo E."/>
            <person name="Choi J."/>
            <person name="Cheong K."/>
            <person name="Kim K.T."/>
            <person name="Jung K."/>
            <person name="Lee G.W."/>
            <person name="Oh S.K."/>
            <person name="Bae C."/>
            <person name="Kim S.B."/>
            <person name="Lee H.Y."/>
            <person name="Kim S.Y."/>
            <person name="Kim M.S."/>
            <person name="Kang B.C."/>
            <person name="Jo Y.D."/>
            <person name="Yang H.B."/>
            <person name="Jeong H.J."/>
            <person name="Kang W.H."/>
            <person name="Kwon J.K."/>
            <person name="Shin C."/>
            <person name="Lim J.Y."/>
            <person name="Park J.H."/>
            <person name="Huh J.H."/>
            <person name="Kim J.S."/>
            <person name="Kim B.D."/>
            <person name="Cohen O."/>
            <person name="Paran I."/>
            <person name="Suh M.C."/>
            <person name="Lee S.B."/>
            <person name="Kim Y.K."/>
            <person name="Shin Y."/>
            <person name="Noh S.J."/>
            <person name="Park J."/>
            <person name="Seo Y.S."/>
            <person name="Kwon S.Y."/>
            <person name="Kim H.A."/>
            <person name="Park J.M."/>
            <person name="Kim H.J."/>
            <person name="Choi S.B."/>
            <person name="Bosland P.W."/>
            <person name="Reeves G."/>
            <person name="Jo S.H."/>
            <person name="Lee B.W."/>
            <person name="Cho H.T."/>
            <person name="Choi H.S."/>
            <person name="Lee M.S."/>
            <person name="Yu Y."/>
            <person name="Do Choi Y."/>
            <person name="Park B.S."/>
            <person name="van Deynze A."/>
            <person name="Ashrafi H."/>
            <person name="Hill T."/>
            <person name="Kim W.T."/>
            <person name="Pai H.S."/>
            <person name="Ahn H.K."/>
            <person name="Yeam I."/>
            <person name="Giovannoni J.J."/>
            <person name="Rose J.K."/>
            <person name="Sorensen I."/>
            <person name="Lee S.J."/>
            <person name="Kim R.W."/>
            <person name="Choi I.Y."/>
            <person name="Choi B.S."/>
            <person name="Lim J.S."/>
            <person name="Lee Y.H."/>
            <person name="Choi D."/>
        </authorList>
    </citation>
    <scope>NUCLEOTIDE SEQUENCE [LARGE SCALE GENOMIC DNA]</scope>
    <source>
        <strain evidence="3">cv. CM334</strain>
    </source>
</reference>
<proteinExistence type="predicted"/>
<organism evidence="2 3">
    <name type="scientific">Capsicum annuum</name>
    <name type="common">Capsicum pepper</name>
    <dbReference type="NCBI Taxonomy" id="4072"/>
    <lineage>
        <taxon>Eukaryota</taxon>
        <taxon>Viridiplantae</taxon>
        <taxon>Streptophyta</taxon>
        <taxon>Embryophyta</taxon>
        <taxon>Tracheophyta</taxon>
        <taxon>Spermatophyta</taxon>
        <taxon>Magnoliopsida</taxon>
        <taxon>eudicotyledons</taxon>
        <taxon>Gunneridae</taxon>
        <taxon>Pentapetalae</taxon>
        <taxon>asterids</taxon>
        <taxon>lamiids</taxon>
        <taxon>Solanales</taxon>
        <taxon>Solanaceae</taxon>
        <taxon>Solanoideae</taxon>
        <taxon>Capsiceae</taxon>
        <taxon>Capsicum</taxon>
    </lineage>
</organism>
<keyword evidence="3" id="KW-1185">Reference proteome</keyword>
<feature type="region of interest" description="Disordered" evidence="1">
    <location>
        <begin position="1"/>
        <end position="33"/>
    </location>
</feature>
<evidence type="ECO:0000313" key="2">
    <source>
        <dbReference type="EMBL" id="PHT69980.1"/>
    </source>
</evidence>
<comment type="caution">
    <text evidence="2">The sequence shown here is derived from an EMBL/GenBank/DDBJ whole genome shotgun (WGS) entry which is preliminary data.</text>
</comment>
<gene>
    <name evidence="2" type="ORF">T459_25084</name>
</gene>
<dbReference type="PANTHER" id="PTHR31580:SF29">
    <property type="entry name" value="FILAMENT-LIKE PLANT PROTEIN ISOFORM X1"/>
    <property type="match status" value="1"/>
</dbReference>
<dbReference type="STRING" id="4072.A0A2G2YJS0"/>
<feature type="compositionally biased region" description="Polar residues" evidence="1">
    <location>
        <begin position="18"/>
        <end position="29"/>
    </location>
</feature>
<dbReference type="Proteomes" id="UP000222542">
    <property type="component" value="Unassembled WGS sequence"/>
</dbReference>
<evidence type="ECO:0000313" key="3">
    <source>
        <dbReference type="Proteomes" id="UP000222542"/>
    </source>
</evidence>
<protein>
    <submittedName>
        <fullName evidence="2">Uncharacterized protein</fullName>
    </submittedName>
</protein>
<dbReference type="Gramene" id="PHT69980">
    <property type="protein sequence ID" value="PHT69980"/>
    <property type="gene ID" value="T459_25084"/>
</dbReference>
<sequence>MSLRSVIQKDPLKETPKNDNQSPEVTSKAATIDNEAKESTKKLIEKLLVALINVSAKEDLVKQHAKVAEEAVAGVAEQSADPDGDTDE</sequence>
<accession>A0A2G2YJS0</accession>
<dbReference type="PANTHER" id="PTHR31580">
    <property type="entry name" value="FILAMENT-LIKE PLANT PROTEIN 4"/>
    <property type="match status" value="1"/>
</dbReference>